<name>R4UKH1_9MOLU</name>
<dbReference type="eggNOG" id="COG1595">
    <property type="taxonomic scope" value="Bacteria"/>
</dbReference>
<dbReference type="STRING" id="1276229.SSYRP_v1c01700"/>
<organism evidence="1 2">
    <name type="scientific">Spiroplasma syrphidicola EA-1</name>
    <dbReference type="NCBI Taxonomy" id="1276229"/>
    <lineage>
        <taxon>Bacteria</taxon>
        <taxon>Bacillati</taxon>
        <taxon>Mycoplasmatota</taxon>
        <taxon>Mollicutes</taxon>
        <taxon>Entomoplasmatales</taxon>
        <taxon>Spiroplasmataceae</taxon>
        <taxon>Spiroplasma</taxon>
    </lineage>
</organism>
<protein>
    <submittedName>
        <fullName evidence="1">Uncharacterized protein</fullName>
    </submittedName>
</protein>
<keyword evidence="2" id="KW-1185">Reference proteome</keyword>
<proteinExistence type="predicted"/>
<dbReference type="SUPFAM" id="SSF46894">
    <property type="entry name" value="C-terminal effector domain of the bipartite response regulators"/>
    <property type="match status" value="1"/>
</dbReference>
<dbReference type="EMBL" id="CP005078">
    <property type="protein sequence ID" value="AGM25766.1"/>
    <property type="molecule type" value="Genomic_DNA"/>
</dbReference>
<sequence>MYQKYQKELEIVKRQTFYKYFLIPMELGDLESLKYWSILESARNYNMRVKKKLKDYIFQRYVWDIHKHIRKLLSAKHKVLNYCANYQVQEGFDVASPENLAADLLEQEEKTRLIGAIKLTLSALERQIFDLWLADYPITKISEILGLNYRQVDNAMQRIIRKVKQISKNC</sequence>
<dbReference type="GO" id="GO:0006355">
    <property type="term" value="P:regulation of DNA-templated transcription"/>
    <property type="evidence" value="ECO:0007669"/>
    <property type="project" value="InterPro"/>
</dbReference>
<accession>R4UKH1</accession>
<dbReference type="GO" id="GO:0003677">
    <property type="term" value="F:DNA binding"/>
    <property type="evidence" value="ECO:0007669"/>
    <property type="project" value="InterPro"/>
</dbReference>
<gene>
    <name evidence="1" type="ORF">SSYRP_v1c01700</name>
</gene>
<dbReference type="OrthoDB" id="9783788at2"/>
<reference evidence="1 2" key="1">
    <citation type="journal article" date="2013" name="Genome Biol. Evol.">
        <title>Complete genomes of two dipteran-associated spiroplasmas provided insights into the origin, dynamics, and impacts of viral invasion in spiroplasma.</title>
        <authorList>
            <person name="Ku C."/>
            <person name="Lo W.S."/>
            <person name="Chen L.L."/>
            <person name="Kuo C.H."/>
        </authorList>
    </citation>
    <scope>NUCLEOTIDE SEQUENCE [LARGE SCALE GENOMIC DNA]</scope>
    <source>
        <strain evidence="1">EA-1</strain>
    </source>
</reference>
<dbReference type="KEGG" id="ssyr:SSYRP_v1c01700"/>
<evidence type="ECO:0000313" key="2">
    <source>
        <dbReference type="Proteomes" id="UP000013963"/>
    </source>
</evidence>
<dbReference type="AlphaFoldDB" id="R4UKH1"/>
<dbReference type="Proteomes" id="UP000013963">
    <property type="component" value="Chromosome"/>
</dbReference>
<dbReference type="HOGENOM" id="CLU_1569720_0_0_14"/>
<dbReference type="RefSeq" id="WP_016340426.1">
    <property type="nucleotide sequence ID" value="NC_021284.1"/>
</dbReference>
<dbReference type="PATRIC" id="fig|1276229.3.peg.170"/>
<dbReference type="InterPro" id="IPR016032">
    <property type="entry name" value="Sig_transdc_resp-reg_C-effctor"/>
</dbReference>
<evidence type="ECO:0000313" key="1">
    <source>
        <dbReference type="EMBL" id="AGM25766.1"/>
    </source>
</evidence>